<dbReference type="AlphaFoldDB" id="A0A6C0EQ90"/>
<protein>
    <submittedName>
        <fullName evidence="1">Uncharacterized protein</fullName>
    </submittedName>
</protein>
<proteinExistence type="predicted"/>
<evidence type="ECO:0000313" key="1">
    <source>
        <dbReference type="EMBL" id="QHT31187.1"/>
    </source>
</evidence>
<reference evidence="1" key="1">
    <citation type="journal article" date="2020" name="Nature">
        <title>Giant virus diversity and host interactions through global metagenomics.</title>
        <authorList>
            <person name="Schulz F."/>
            <person name="Roux S."/>
            <person name="Paez-Espino D."/>
            <person name="Jungbluth S."/>
            <person name="Walsh D.A."/>
            <person name="Denef V.J."/>
            <person name="McMahon K.D."/>
            <person name="Konstantinidis K.T."/>
            <person name="Eloe-Fadrosh E.A."/>
            <person name="Kyrpides N.C."/>
            <person name="Woyke T."/>
        </authorList>
    </citation>
    <scope>NUCLEOTIDE SEQUENCE</scope>
    <source>
        <strain evidence="1">GVMAG-M-3300009155-2</strain>
    </source>
</reference>
<name>A0A6C0EQ90_9ZZZZ</name>
<organism evidence="1">
    <name type="scientific">viral metagenome</name>
    <dbReference type="NCBI Taxonomy" id="1070528"/>
    <lineage>
        <taxon>unclassified sequences</taxon>
        <taxon>metagenomes</taxon>
        <taxon>organismal metagenomes</taxon>
    </lineage>
</organism>
<sequence length="147" mass="16515">MNHPAKTITLFSEPYLDTYNQCYKNIVTINLPPQGPLLQFVRRINFPPLSKFKQPGPCSRIKQCGLALISLENSTFGYGYGYGLGKGCCNSYCSNLMDVDEIPNLFSFLLSNGYTIDTSITKMLNNSDIRFQTENSNKIICLITYNG</sequence>
<dbReference type="EMBL" id="MN738916">
    <property type="protein sequence ID" value="QHT31187.1"/>
    <property type="molecule type" value="Genomic_DNA"/>
</dbReference>
<accession>A0A6C0EQ90</accession>